<accession>A0A4D6U7A7</accession>
<organism evidence="1">
    <name type="scientific">Plesiomonas shigelloides</name>
    <name type="common">Aeromonas shigelloides</name>
    <dbReference type="NCBI Taxonomy" id="703"/>
    <lineage>
        <taxon>Bacteria</taxon>
        <taxon>Pseudomonadati</taxon>
        <taxon>Pseudomonadota</taxon>
        <taxon>Gammaproteobacteria</taxon>
        <taxon>Enterobacterales</taxon>
        <taxon>Enterobacteriaceae</taxon>
        <taxon>Plesiomonas</taxon>
    </lineage>
</organism>
<name>A0A4D6U7A7_PLESH</name>
<dbReference type="EMBL" id="MK551180">
    <property type="protein sequence ID" value="QCH03128.1"/>
    <property type="molecule type" value="Genomic_DNA"/>
</dbReference>
<proteinExistence type="predicted"/>
<gene>
    <name evidence="1" type="primary">orf5</name>
</gene>
<evidence type="ECO:0000313" key="1">
    <source>
        <dbReference type="EMBL" id="QCH03128.1"/>
    </source>
</evidence>
<sequence length="43" mass="4681">MTLGTVHCHINNELMGIEFSGVVLKTEQDGFQVELAAMALFVS</sequence>
<dbReference type="AlphaFoldDB" id="A0A4D6U7A7"/>
<reference evidence="1" key="1">
    <citation type="journal article" date="2019" name="Front. Microbiol.">
        <title>O-Antigen Gene Clusters of Plesiomonas shigelloides Serogroups and Its Application in Development of a Molecular Serotyping Scheme.</title>
        <authorList>
            <person name="Xi D."/>
            <person name="Wang X."/>
            <person name="Ning K."/>
            <person name="Liu Q."/>
            <person name="Jing F."/>
            <person name="Guo X."/>
            <person name="Cao B."/>
        </authorList>
    </citation>
    <scope>NUCLEOTIDE SEQUENCE</scope>
    <source>
        <strain evidence="1">O10H41</strain>
    </source>
</reference>
<protein>
    <submittedName>
        <fullName evidence="1">Uncharacterized protein</fullName>
    </submittedName>
</protein>